<evidence type="ECO:0000256" key="4">
    <source>
        <dbReference type="ARBA" id="ARBA00022692"/>
    </source>
</evidence>
<dbReference type="AlphaFoldDB" id="A0A4S2AXC9"/>
<dbReference type="GO" id="GO:0016780">
    <property type="term" value="F:phosphotransferase activity, for other substituted phosphate groups"/>
    <property type="evidence" value="ECO:0007669"/>
    <property type="project" value="TreeGrafter"/>
</dbReference>
<evidence type="ECO:0000256" key="7">
    <source>
        <dbReference type="SAM" id="Phobius"/>
    </source>
</evidence>
<keyword evidence="10" id="KW-1185">Reference proteome</keyword>
<gene>
    <name evidence="9" type="ORF">E5356_07165</name>
</gene>
<dbReference type="InterPro" id="IPR017475">
    <property type="entry name" value="EPS_sugar_tfrase"/>
</dbReference>
<sequence length="426" mass="49748">MDTCFLQSLIVISIVYIVCNLAGGRNAYTKYIRSRRMVVRMLGFVSVFGIASWALFGLGRFQTSDWEHYLIYLVVLWLSLASFRLFVYWLVKRYRQNNRRMYHAVWVGNIKNHVGSFHELAGILFDGYRVCGYFADKPSEGCPSGCSWLGTPDSVIPYLKEHKDVCGLYYNLSPVCESEVLPIAHYCENHFIRFYGVPDIRKFISRRMCLSMKGAVPVLGFNKKPLRTLGNCMVKRAFDIFASLLFLCTLFPFIFAFVALVTWVTMPGPLFFRQKRTGLNGKEFMCLKFRSMKLNTDSDRRQAIKNDPRVTRWGHIMRKYNIDELPQFINVLLGEMSVVGPRPHMLKHTEEYAHSIEWYMVRHQVKPGITGWSQVMGFRGETKERFQIEGRVKGDIWYIEHWSLWLDLLIIYKTITNVFHGEENAY</sequence>
<evidence type="ECO:0000313" key="10">
    <source>
        <dbReference type="Proteomes" id="UP000305751"/>
    </source>
</evidence>
<dbReference type="PANTHER" id="PTHR30576:SF0">
    <property type="entry name" value="UNDECAPRENYL-PHOSPHATE N-ACETYLGALACTOSAMINYL 1-PHOSPHATE TRANSFERASE-RELATED"/>
    <property type="match status" value="1"/>
</dbReference>
<keyword evidence="3 9" id="KW-0808">Transferase</keyword>
<dbReference type="Proteomes" id="UP000305751">
    <property type="component" value="Unassembled WGS sequence"/>
</dbReference>
<feature type="transmembrane region" description="Helical" evidence="7">
    <location>
        <begin position="6"/>
        <end position="25"/>
    </location>
</feature>
<feature type="transmembrane region" description="Helical" evidence="7">
    <location>
        <begin position="69"/>
        <end position="91"/>
    </location>
</feature>
<keyword evidence="6 7" id="KW-0472">Membrane</keyword>
<dbReference type="InterPro" id="IPR003362">
    <property type="entry name" value="Bact_transf"/>
</dbReference>
<feature type="transmembrane region" description="Helical" evidence="7">
    <location>
        <begin position="240"/>
        <end position="266"/>
    </location>
</feature>
<evidence type="ECO:0000256" key="2">
    <source>
        <dbReference type="ARBA" id="ARBA00006464"/>
    </source>
</evidence>
<dbReference type="GO" id="GO:0016020">
    <property type="term" value="C:membrane"/>
    <property type="evidence" value="ECO:0007669"/>
    <property type="project" value="UniProtKB-SubCell"/>
</dbReference>
<reference evidence="9 10" key="1">
    <citation type="submission" date="2019-04" db="EMBL/GenBank/DDBJ databases">
        <title>Microbes associate with the intestines of laboratory mice.</title>
        <authorList>
            <person name="Navarre W."/>
            <person name="Wong E."/>
            <person name="Huang K."/>
            <person name="Tropini C."/>
            <person name="Ng K."/>
            <person name="Yu B."/>
        </authorList>
    </citation>
    <scope>NUCLEOTIDE SEQUENCE [LARGE SCALE GENOMIC DNA]</scope>
    <source>
        <strain evidence="9 10">NM70_E10</strain>
    </source>
</reference>
<organism evidence="9 10">
    <name type="scientific">Bacteroides acidifaciens</name>
    <dbReference type="NCBI Taxonomy" id="85831"/>
    <lineage>
        <taxon>Bacteria</taxon>
        <taxon>Pseudomonadati</taxon>
        <taxon>Bacteroidota</taxon>
        <taxon>Bacteroidia</taxon>
        <taxon>Bacteroidales</taxon>
        <taxon>Bacteroidaceae</taxon>
        <taxon>Bacteroides</taxon>
    </lineage>
</organism>
<evidence type="ECO:0000313" key="9">
    <source>
        <dbReference type="EMBL" id="TGY06216.1"/>
    </source>
</evidence>
<protein>
    <submittedName>
        <fullName evidence="9">Exopolysaccharide biosynthesis polyprenyl glycosylphosphotransferase</fullName>
    </submittedName>
</protein>
<name>A0A4S2AXC9_9BACE</name>
<dbReference type="Pfam" id="PF02397">
    <property type="entry name" value="Bac_transf"/>
    <property type="match status" value="1"/>
</dbReference>
<keyword evidence="4 7" id="KW-0812">Transmembrane</keyword>
<dbReference type="NCBIfam" id="TIGR03025">
    <property type="entry name" value="EPS_sugtrans"/>
    <property type="match status" value="1"/>
</dbReference>
<dbReference type="PANTHER" id="PTHR30576">
    <property type="entry name" value="COLANIC BIOSYNTHESIS UDP-GLUCOSE LIPID CARRIER TRANSFERASE"/>
    <property type="match status" value="1"/>
</dbReference>
<keyword evidence="5 7" id="KW-1133">Transmembrane helix</keyword>
<feature type="domain" description="Bacterial sugar transferase" evidence="8">
    <location>
        <begin position="235"/>
        <end position="419"/>
    </location>
</feature>
<comment type="similarity">
    <text evidence="2">Belongs to the bacterial sugar transferase family.</text>
</comment>
<comment type="subcellular location">
    <subcellularLocation>
        <location evidence="1">Membrane</location>
        <topology evidence="1">Multi-pass membrane protein</topology>
    </subcellularLocation>
</comment>
<proteinExistence type="inferred from homology"/>
<feature type="transmembrane region" description="Helical" evidence="7">
    <location>
        <begin position="37"/>
        <end position="57"/>
    </location>
</feature>
<dbReference type="Pfam" id="PF13727">
    <property type="entry name" value="CoA_binding_3"/>
    <property type="match status" value="1"/>
</dbReference>
<evidence type="ECO:0000256" key="1">
    <source>
        <dbReference type="ARBA" id="ARBA00004141"/>
    </source>
</evidence>
<evidence type="ECO:0000256" key="5">
    <source>
        <dbReference type="ARBA" id="ARBA00022989"/>
    </source>
</evidence>
<accession>A0A4S2AXC9</accession>
<evidence type="ECO:0000256" key="3">
    <source>
        <dbReference type="ARBA" id="ARBA00022679"/>
    </source>
</evidence>
<dbReference type="EMBL" id="SRZA01000015">
    <property type="protein sequence ID" value="TGY06216.1"/>
    <property type="molecule type" value="Genomic_DNA"/>
</dbReference>
<evidence type="ECO:0000259" key="8">
    <source>
        <dbReference type="Pfam" id="PF02397"/>
    </source>
</evidence>
<evidence type="ECO:0000256" key="6">
    <source>
        <dbReference type="ARBA" id="ARBA00023136"/>
    </source>
</evidence>
<comment type="caution">
    <text evidence="9">The sequence shown here is derived from an EMBL/GenBank/DDBJ whole genome shotgun (WGS) entry which is preliminary data.</text>
</comment>